<protein>
    <recommendedName>
        <fullName evidence="3">DUF1858 domain-containing protein</fullName>
    </recommendedName>
</protein>
<reference evidence="1 2" key="1">
    <citation type="submission" date="2024-02" db="EMBL/GenBank/DDBJ databases">
        <title>Herpetosiphon gulosus NBRC 112829.</title>
        <authorList>
            <person name="Ichikawa N."/>
            <person name="Katano-Makiyama Y."/>
            <person name="Hidaka K."/>
        </authorList>
    </citation>
    <scope>NUCLEOTIDE SEQUENCE [LARGE SCALE GENOMIC DNA]</scope>
    <source>
        <strain evidence="1 2">NBRC 112829</strain>
    </source>
</reference>
<dbReference type="Proteomes" id="UP001428290">
    <property type="component" value="Unassembled WGS sequence"/>
</dbReference>
<gene>
    <name evidence="1" type="ORF">Hgul01_02627</name>
</gene>
<name>A0ABP9X097_9CHLR</name>
<comment type="caution">
    <text evidence="1">The sequence shown here is derived from an EMBL/GenBank/DDBJ whole genome shotgun (WGS) entry which is preliminary data.</text>
</comment>
<dbReference type="RefSeq" id="WP_345722441.1">
    <property type="nucleotide sequence ID" value="NZ_BAABRU010000008.1"/>
</dbReference>
<dbReference type="InterPro" id="IPR019903">
    <property type="entry name" value="RIC_family"/>
</dbReference>
<organism evidence="1 2">
    <name type="scientific">Herpetosiphon gulosus</name>
    <dbReference type="NCBI Taxonomy" id="1973496"/>
    <lineage>
        <taxon>Bacteria</taxon>
        <taxon>Bacillati</taxon>
        <taxon>Chloroflexota</taxon>
        <taxon>Chloroflexia</taxon>
        <taxon>Herpetosiphonales</taxon>
        <taxon>Herpetosiphonaceae</taxon>
        <taxon>Herpetosiphon</taxon>
    </lineage>
</organism>
<evidence type="ECO:0008006" key="3">
    <source>
        <dbReference type="Google" id="ProtNLM"/>
    </source>
</evidence>
<keyword evidence="2" id="KW-1185">Reference proteome</keyword>
<proteinExistence type="predicted"/>
<dbReference type="InterPro" id="IPR038062">
    <property type="entry name" value="ScdA-like_N_sf"/>
</dbReference>
<evidence type="ECO:0000313" key="2">
    <source>
        <dbReference type="Proteomes" id="UP001428290"/>
    </source>
</evidence>
<dbReference type="SUPFAM" id="SSF140683">
    <property type="entry name" value="SP0561-like"/>
    <property type="match status" value="1"/>
</dbReference>
<sequence length="71" mass="7257">MSTTTVTPEVIAESTLAALAEAHPDVMAVLRQHGFDLCCGGGLSLSQAAQAHQIELAPIVADLTAILSKTA</sequence>
<dbReference type="Pfam" id="PF04405">
    <property type="entry name" value="ScdA_N"/>
    <property type="match status" value="1"/>
</dbReference>
<evidence type="ECO:0000313" key="1">
    <source>
        <dbReference type="EMBL" id="GAA5528825.1"/>
    </source>
</evidence>
<accession>A0ABP9X097</accession>
<dbReference type="Gene3D" id="1.10.3910.10">
    <property type="entry name" value="SP0561-like"/>
    <property type="match status" value="1"/>
</dbReference>
<dbReference type="EMBL" id="BAABRU010000008">
    <property type="protein sequence ID" value="GAA5528825.1"/>
    <property type="molecule type" value="Genomic_DNA"/>
</dbReference>